<feature type="domain" description="Helix-hairpin-helix DNA-binding motif class 1" evidence="3">
    <location>
        <begin position="190"/>
        <end position="209"/>
    </location>
</feature>
<feature type="compositionally biased region" description="Low complexity" evidence="1">
    <location>
        <begin position="158"/>
        <end position="180"/>
    </location>
</feature>
<keyword evidence="4" id="KW-0238">DNA-binding</keyword>
<evidence type="ECO:0000256" key="2">
    <source>
        <dbReference type="SAM" id="Phobius"/>
    </source>
</evidence>
<feature type="region of interest" description="Disordered" evidence="1">
    <location>
        <begin position="144"/>
        <end position="182"/>
    </location>
</feature>
<dbReference type="InterPro" id="IPR003583">
    <property type="entry name" value="Hlx-hairpin-Hlx_DNA-bd_motif"/>
</dbReference>
<dbReference type="GO" id="GO:0003677">
    <property type="term" value="F:DNA binding"/>
    <property type="evidence" value="ECO:0007669"/>
    <property type="project" value="UniProtKB-KW"/>
</dbReference>
<name>A0ABR5IEW8_9ACTN</name>
<dbReference type="SMART" id="SM00278">
    <property type="entry name" value="HhH1"/>
    <property type="match status" value="2"/>
</dbReference>
<gene>
    <name evidence="4" type="ORF">ABW18_07635</name>
</gene>
<dbReference type="Proteomes" id="UP000037247">
    <property type="component" value="Unassembled WGS sequence"/>
</dbReference>
<organism evidence="4 5">
    <name type="scientific">Gordonia jacobaea</name>
    <dbReference type="NCBI Taxonomy" id="122202"/>
    <lineage>
        <taxon>Bacteria</taxon>
        <taxon>Bacillati</taxon>
        <taxon>Actinomycetota</taxon>
        <taxon>Actinomycetes</taxon>
        <taxon>Mycobacteriales</taxon>
        <taxon>Gordoniaceae</taxon>
        <taxon>Gordonia</taxon>
    </lineage>
</organism>
<dbReference type="Gene3D" id="3.10.560.10">
    <property type="entry name" value="Outer membrane lipoprotein wza domain like"/>
    <property type="match status" value="1"/>
</dbReference>
<dbReference type="PANTHER" id="PTHR21180">
    <property type="entry name" value="ENDONUCLEASE/EXONUCLEASE/PHOSPHATASE FAMILY DOMAIN-CONTAINING PROTEIN 1"/>
    <property type="match status" value="1"/>
</dbReference>
<dbReference type="SUPFAM" id="SSF47781">
    <property type="entry name" value="RuvA domain 2-like"/>
    <property type="match status" value="1"/>
</dbReference>
<reference evidence="4 5" key="1">
    <citation type="submission" date="2015-05" db="EMBL/GenBank/DDBJ databases">
        <title>Draft genome sequence of the bacterium Gordonia jacobaea a new member of the Gordonia genus.</title>
        <authorList>
            <person name="Jimenez-Galisteo G."/>
            <person name="Dominguez A."/>
            <person name="Munoz E."/>
            <person name="Vinas M."/>
        </authorList>
    </citation>
    <scope>NUCLEOTIDE SEQUENCE [LARGE SCALE GENOMIC DNA]</scope>
    <source>
        <strain evidence="5">mv1</strain>
    </source>
</reference>
<dbReference type="Pfam" id="PF12836">
    <property type="entry name" value="HHH_3"/>
    <property type="match status" value="1"/>
</dbReference>
<dbReference type="EMBL" id="LDTZ01000015">
    <property type="protein sequence ID" value="KNA92280.1"/>
    <property type="molecule type" value="Genomic_DNA"/>
</dbReference>
<evidence type="ECO:0000313" key="4">
    <source>
        <dbReference type="EMBL" id="KNA92280.1"/>
    </source>
</evidence>
<protein>
    <submittedName>
        <fullName evidence="4">DNA-binding protein</fullName>
    </submittedName>
</protein>
<evidence type="ECO:0000313" key="5">
    <source>
        <dbReference type="Proteomes" id="UP000037247"/>
    </source>
</evidence>
<keyword evidence="2" id="KW-0472">Membrane</keyword>
<keyword evidence="2" id="KW-1133">Transmembrane helix</keyword>
<feature type="transmembrane region" description="Helical" evidence="2">
    <location>
        <begin position="6"/>
        <end position="25"/>
    </location>
</feature>
<evidence type="ECO:0000256" key="1">
    <source>
        <dbReference type="SAM" id="MobiDB-lite"/>
    </source>
</evidence>
<accession>A0ABR5IEW8</accession>
<dbReference type="NCBIfam" id="TIGR00426">
    <property type="entry name" value="competence protein ComEA helix-hairpin-helix repeat region"/>
    <property type="match status" value="1"/>
</dbReference>
<keyword evidence="2" id="KW-0812">Transmembrane</keyword>
<feature type="domain" description="Helix-hairpin-helix DNA-binding motif class 1" evidence="3">
    <location>
        <begin position="220"/>
        <end position="239"/>
    </location>
</feature>
<dbReference type="InterPro" id="IPR051675">
    <property type="entry name" value="Endo/Exo/Phosphatase_dom_1"/>
</dbReference>
<proteinExistence type="predicted"/>
<dbReference type="InterPro" id="IPR019554">
    <property type="entry name" value="Soluble_ligand-bd"/>
</dbReference>
<dbReference type="Pfam" id="PF10531">
    <property type="entry name" value="SLBB"/>
    <property type="match status" value="1"/>
</dbReference>
<dbReference type="InterPro" id="IPR004509">
    <property type="entry name" value="Competence_ComEA_HhH"/>
</dbReference>
<dbReference type="InterPro" id="IPR010994">
    <property type="entry name" value="RuvA_2-like"/>
</dbReference>
<dbReference type="Gene3D" id="1.10.150.320">
    <property type="entry name" value="Photosystem II 12 kDa extrinsic protein"/>
    <property type="match status" value="1"/>
</dbReference>
<comment type="caution">
    <text evidence="4">The sequence shown here is derived from an EMBL/GenBank/DDBJ whole genome shotgun (WGS) entry which is preliminary data.</text>
</comment>
<keyword evidence="5" id="KW-1185">Reference proteome</keyword>
<sequence length="243" mass="23327">MAPAGAIALIAVGVIACVIAGFGLLRSDDVVPTVAFPASAGPSVSIPSVAAVPSAGAPAMPSAAAPSAASAQIVVSVVGLVRKPGLVRLAPRSRVADALSGAGGAREGADTTSLNLAQVLGDGDQVLVGYASKDGNASLRSAVVASGAGRSDSSSPPSAGDTSETGSGAGDSGASNSAGGKVDLNTASAEQLDALPGVGPVTAKAIIDWRSQHGKFTSVDQLGEVDGIGPARLAKLRDLVTAG</sequence>
<evidence type="ECO:0000259" key="3">
    <source>
        <dbReference type="SMART" id="SM00278"/>
    </source>
</evidence>
<dbReference type="PANTHER" id="PTHR21180:SF32">
    <property type="entry name" value="ENDONUCLEASE_EXONUCLEASE_PHOSPHATASE FAMILY DOMAIN-CONTAINING PROTEIN 1"/>
    <property type="match status" value="1"/>
</dbReference>